<dbReference type="SUPFAM" id="SSF50475">
    <property type="entry name" value="FMN-binding split barrel"/>
    <property type="match status" value="1"/>
</dbReference>
<dbReference type="Proteomes" id="UP000319148">
    <property type="component" value="Unassembled WGS sequence"/>
</dbReference>
<dbReference type="InterPro" id="IPR050268">
    <property type="entry name" value="NADH-dep_flavin_reductase"/>
</dbReference>
<sequence length="169" mass="18301">MTTTKDFDGRELRNVLGRFYTGVTVVTSVARDGTACGVTANSFTSVSLEPPLVLWNQALTSQSHPVYCEADRFVINILAEDQVDVSQRFARPGEDKFNSIATSRGLGGVPVIDGCCAVLECRKVATHEGGDHAIFIGQVEHIISSDRSPLLFGDGKYMKALPLEPNGQR</sequence>
<comment type="similarity">
    <text evidence="1">Belongs to the non-flavoprotein flavin reductase family.</text>
</comment>
<dbReference type="PANTHER" id="PTHR30466:SF11">
    <property type="entry name" value="FLAVIN-DEPENDENT MONOOXYGENASE, REDUCTASE SUBUNIT HSAB"/>
    <property type="match status" value="1"/>
</dbReference>
<protein>
    <submittedName>
        <fullName evidence="4">Flavin reductase family protein</fullName>
    </submittedName>
</protein>
<reference evidence="5" key="1">
    <citation type="submission" date="2019-06" db="EMBL/GenBank/DDBJ databases">
        <title>The complete genome of Emcibacter congregatus ZYLT.</title>
        <authorList>
            <person name="Zhao Z."/>
        </authorList>
    </citation>
    <scope>NUCLEOTIDE SEQUENCE [LARGE SCALE GENOMIC DNA]</scope>
    <source>
        <strain evidence="5">MCCC 1A06723</strain>
    </source>
</reference>
<evidence type="ECO:0000313" key="5">
    <source>
        <dbReference type="Proteomes" id="UP000319148"/>
    </source>
</evidence>
<dbReference type="Pfam" id="PF01613">
    <property type="entry name" value="Flavin_Reduct"/>
    <property type="match status" value="1"/>
</dbReference>
<evidence type="ECO:0000256" key="1">
    <source>
        <dbReference type="ARBA" id="ARBA00008898"/>
    </source>
</evidence>
<keyword evidence="5" id="KW-1185">Reference proteome</keyword>
<keyword evidence="2" id="KW-0560">Oxidoreductase</keyword>
<name>A0A501PUS0_9PROT</name>
<accession>A0A501PUS0</accession>
<dbReference type="SMART" id="SM00903">
    <property type="entry name" value="Flavin_Reduct"/>
    <property type="match status" value="1"/>
</dbReference>
<dbReference type="RefSeq" id="WP_139937812.1">
    <property type="nucleotide sequence ID" value="NZ_JBHSYP010000007.1"/>
</dbReference>
<dbReference type="EMBL" id="VFIY01000003">
    <property type="protein sequence ID" value="TPD63812.1"/>
    <property type="molecule type" value="Genomic_DNA"/>
</dbReference>
<comment type="caution">
    <text evidence="4">The sequence shown here is derived from an EMBL/GenBank/DDBJ whole genome shotgun (WGS) entry which is preliminary data.</text>
</comment>
<dbReference type="Gene3D" id="2.30.110.10">
    <property type="entry name" value="Electron Transport, Fmn-binding Protein, Chain A"/>
    <property type="match status" value="1"/>
</dbReference>
<gene>
    <name evidence="4" type="ORF">FIV46_00315</name>
</gene>
<proteinExistence type="inferred from homology"/>
<dbReference type="AlphaFoldDB" id="A0A501PUS0"/>
<feature type="domain" description="Flavin reductase like" evidence="3">
    <location>
        <begin position="16"/>
        <end position="159"/>
    </location>
</feature>
<dbReference type="InterPro" id="IPR002563">
    <property type="entry name" value="Flavin_Rdtase-like_dom"/>
</dbReference>
<evidence type="ECO:0000313" key="4">
    <source>
        <dbReference type="EMBL" id="TPD63812.1"/>
    </source>
</evidence>
<dbReference type="GO" id="GO:0042602">
    <property type="term" value="F:riboflavin reductase (NADPH) activity"/>
    <property type="evidence" value="ECO:0007669"/>
    <property type="project" value="TreeGrafter"/>
</dbReference>
<dbReference type="GO" id="GO:0010181">
    <property type="term" value="F:FMN binding"/>
    <property type="evidence" value="ECO:0007669"/>
    <property type="project" value="InterPro"/>
</dbReference>
<dbReference type="PANTHER" id="PTHR30466">
    <property type="entry name" value="FLAVIN REDUCTASE"/>
    <property type="match status" value="1"/>
</dbReference>
<evidence type="ECO:0000259" key="3">
    <source>
        <dbReference type="SMART" id="SM00903"/>
    </source>
</evidence>
<dbReference type="OrthoDB" id="9792858at2"/>
<evidence type="ECO:0000256" key="2">
    <source>
        <dbReference type="ARBA" id="ARBA00023002"/>
    </source>
</evidence>
<organism evidence="4 5">
    <name type="scientific">Emcibacter nanhaiensis</name>
    <dbReference type="NCBI Taxonomy" id="1505037"/>
    <lineage>
        <taxon>Bacteria</taxon>
        <taxon>Pseudomonadati</taxon>
        <taxon>Pseudomonadota</taxon>
        <taxon>Alphaproteobacteria</taxon>
        <taxon>Emcibacterales</taxon>
        <taxon>Emcibacteraceae</taxon>
        <taxon>Emcibacter</taxon>
    </lineage>
</organism>
<dbReference type="InterPro" id="IPR012349">
    <property type="entry name" value="Split_barrel_FMN-bd"/>
</dbReference>